<sequence>MRSQLLVALCNGKRNLSHDTLKYTYYGEKLFEILLNEHLGTRNVTVSRLVMQRYADLHSTDKDYVEYLYSKICAVDLHKGRTAARGMVKKILEGPEGVANFYLDAISNNEI</sequence>
<gene>
    <name evidence="1" type="ORF">DASB73_021250</name>
</gene>
<evidence type="ECO:0000313" key="1">
    <source>
        <dbReference type="EMBL" id="GMM51167.1"/>
    </source>
</evidence>
<accession>A0AAV5RIY2</accession>
<proteinExistence type="predicted"/>
<dbReference type="AlphaFoldDB" id="A0AAV5RIY2"/>
<name>A0AAV5RIY2_STABA</name>
<dbReference type="EMBL" id="BTGC01000003">
    <property type="protein sequence ID" value="GMM51167.1"/>
    <property type="molecule type" value="Genomic_DNA"/>
</dbReference>
<keyword evidence="2" id="KW-1185">Reference proteome</keyword>
<organism evidence="1 2">
    <name type="scientific">Starmerella bacillaris</name>
    <name type="common">Yeast</name>
    <name type="synonym">Candida zemplinina</name>
    <dbReference type="NCBI Taxonomy" id="1247836"/>
    <lineage>
        <taxon>Eukaryota</taxon>
        <taxon>Fungi</taxon>
        <taxon>Dikarya</taxon>
        <taxon>Ascomycota</taxon>
        <taxon>Saccharomycotina</taxon>
        <taxon>Dipodascomycetes</taxon>
        <taxon>Dipodascales</taxon>
        <taxon>Trichomonascaceae</taxon>
        <taxon>Starmerella</taxon>
    </lineage>
</organism>
<dbReference type="Proteomes" id="UP001362899">
    <property type="component" value="Unassembled WGS sequence"/>
</dbReference>
<reference evidence="1 2" key="1">
    <citation type="journal article" date="2023" name="Elife">
        <title>Identification of key yeast species and microbe-microbe interactions impacting larval growth of Drosophila in the wild.</title>
        <authorList>
            <person name="Mure A."/>
            <person name="Sugiura Y."/>
            <person name="Maeda R."/>
            <person name="Honda K."/>
            <person name="Sakurai N."/>
            <person name="Takahashi Y."/>
            <person name="Watada M."/>
            <person name="Katoh T."/>
            <person name="Gotoh A."/>
            <person name="Gotoh Y."/>
            <person name="Taniguchi I."/>
            <person name="Nakamura K."/>
            <person name="Hayashi T."/>
            <person name="Katayama T."/>
            <person name="Uemura T."/>
            <person name="Hattori Y."/>
        </authorList>
    </citation>
    <scope>NUCLEOTIDE SEQUENCE [LARGE SCALE GENOMIC DNA]</scope>
    <source>
        <strain evidence="1 2">SB-73</strain>
    </source>
</reference>
<comment type="caution">
    <text evidence="1">The sequence shown here is derived from an EMBL/GenBank/DDBJ whole genome shotgun (WGS) entry which is preliminary data.</text>
</comment>
<protein>
    <submittedName>
        <fullName evidence="1">Uncharacterized protein</fullName>
    </submittedName>
</protein>
<evidence type="ECO:0000313" key="2">
    <source>
        <dbReference type="Proteomes" id="UP001362899"/>
    </source>
</evidence>